<name>A0A8D8WD74_9HEMI</name>
<dbReference type="EMBL" id="HBUF01174423">
    <property type="protein sequence ID" value="CAG6653614.1"/>
    <property type="molecule type" value="Transcribed_RNA"/>
</dbReference>
<reference evidence="1" key="1">
    <citation type="submission" date="2021-05" db="EMBL/GenBank/DDBJ databases">
        <authorList>
            <person name="Alioto T."/>
            <person name="Alioto T."/>
            <person name="Gomez Garrido J."/>
        </authorList>
    </citation>
    <scope>NUCLEOTIDE SEQUENCE</scope>
</reference>
<proteinExistence type="predicted"/>
<sequence length="120" mass="14267">MFFFFCFFMTNERNVCVMCMLLKYWTWTRDLSTKYFSDVQLVAGSVCSTSSLLDIEVFSILQCLLHCHVLRVSVHCPQISLGLYILVLQCVYLRRMKVFWTDTEYLYITHGNLTYFLHCI</sequence>
<evidence type="ECO:0000313" key="1">
    <source>
        <dbReference type="EMBL" id="CAG6653614.1"/>
    </source>
</evidence>
<protein>
    <submittedName>
        <fullName evidence="1">Uncharacterized protein</fullName>
    </submittedName>
</protein>
<organism evidence="1">
    <name type="scientific">Cacopsylla melanoneura</name>
    <dbReference type="NCBI Taxonomy" id="428564"/>
    <lineage>
        <taxon>Eukaryota</taxon>
        <taxon>Metazoa</taxon>
        <taxon>Ecdysozoa</taxon>
        <taxon>Arthropoda</taxon>
        <taxon>Hexapoda</taxon>
        <taxon>Insecta</taxon>
        <taxon>Pterygota</taxon>
        <taxon>Neoptera</taxon>
        <taxon>Paraneoptera</taxon>
        <taxon>Hemiptera</taxon>
        <taxon>Sternorrhyncha</taxon>
        <taxon>Psylloidea</taxon>
        <taxon>Psyllidae</taxon>
        <taxon>Psyllinae</taxon>
        <taxon>Cacopsylla</taxon>
    </lineage>
</organism>
<accession>A0A8D8WD74</accession>
<dbReference type="AlphaFoldDB" id="A0A8D8WD74"/>